<dbReference type="InterPro" id="IPR040758">
    <property type="entry name" value="PrmC_N"/>
</dbReference>
<dbReference type="RefSeq" id="WP_073037463.1">
    <property type="nucleotide sequence ID" value="NZ_FQVB01000008.1"/>
</dbReference>
<evidence type="ECO:0000256" key="5">
    <source>
        <dbReference type="HAMAP-Rule" id="MF_02126"/>
    </source>
</evidence>
<feature type="binding site" evidence="5">
    <location>
        <begin position="123"/>
        <end position="127"/>
    </location>
    <ligand>
        <name>S-adenosyl-L-methionine</name>
        <dbReference type="ChEBI" id="CHEBI:59789"/>
    </ligand>
</feature>
<proteinExistence type="inferred from homology"/>
<dbReference type="InterPro" id="IPR019874">
    <property type="entry name" value="RF_methyltr_PrmC"/>
</dbReference>
<dbReference type="EC" id="2.1.1.297" evidence="5"/>
<feature type="binding site" evidence="5">
    <location>
        <position position="192"/>
    </location>
    <ligand>
        <name>S-adenosyl-L-methionine</name>
        <dbReference type="ChEBI" id="CHEBI:59789"/>
    </ligand>
</feature>
<evidence type="ECO:0000259" key="6">
    <source>
        <dbReference type="Pfam" id="PF05175"/>
    </source>
</evidence>
<dbReference type="Pfam" id="PF17827">
    <property type="entry name" value="PrmC_N"/>
    <property type="match status" value="1"/>
</dbReference>
<accession>A0A1M4WZM6</accession>
<dbReference type="InterPro" id="IPR007848">
    <property type="entry name" value="Small_mtfrase_dom"/>
</dbReference>
<evidence type="ECO:0000313" key="9">
    <source>
        <dbReference type="Proteomes" id="UP000184076"/>
    </source>
</evidence>
<dbReference type="PANTHER" id="PTHR18895:SF74">
    <property type="entry name" value="MTRF1L RELEASE FACTOR GLUTAMINE METHYLTRANSFERASE"/>
    <property type="match status" value="1"/>
</dbReference>
<keyword evidence="1 5" id="KW-0489">Methyltransferase</keyword>
<keyword evidence="3 5" id="KW-0949">S-adenosyl-L-methionine</keyword>
<dbReference type="GO" id="GO:0102559">
    <property type="term" value="F:peptide chain release factor N(5)-glutamine methyltransferase activity"/>
    <property type="evidence" value="ECO:0007669"/>
    <property type="project" value="UniProtKB-EC"/>
</dbReference>
<dbReference type="EMBL" id="FQVB01000008">
    <property type="protein sequence ID" value="SHE86721.1"/>
    <property type="molecule type" value="Genomic_DNA"/>
</dbReference>
<dbReference type="PANTHER" id="PTHR18895">
    <property type="entry name" value="HEMK METHYLTRANSFERASE"/>
    <property type="match status" value="1"/>
</dbReference>
<sequence length="289" mass="32205">MEETWTILKVLQWTTEYFRGKGLEQPRADAEVLLAHALGLRRMDLYLRFDQPLHPDELARYRELIKRRAAREPTQYITGRQEFWSLELEINPAVLIPRPETERLVELALEAFGQEPIRVLDVGTGSGAIAIALATERPRWVVTACDISRDALQTARRNAERHGVADRIALVLSDLSSAFRPAPPPFHLICANPPYVGDREWESLAPEVTGHEPAKALRGGGPDGTLVPQKLLRDAFPLLRPGGMLLMEFGKGQDGTLSAAARKLPGVDSVEVVRDYSDIPRVLRVAKSV</sequence>
<evidence type="ECO:0000313" key="8">
    <source>
        <dbReference type="EMBL" id="SHE86721.1"/>
    </source>
</evidence>
<name>A0A1M4WZM6_9BACT</name>
<dbReference type="STRING" id="1121391.SAMN02745206_00942"/>
<evidence type="ECO:0000256" key="4">
    <source>
        <dbReference type="ARBA" id="ARBA00048391"/>
    </source>
</evidence>
<dbReference type="InterPro" id="IPR004556">
    <property type="entry name" value="HemK-like"/>
</dbReference>
<organism evidence="8 9">
    <name type="scientific">Desulfacinum infernum DSM 9756</name>
    <dbReference type="NCBI Taxonomy" id="1121391"/>
    <lineage>
        <taxon>Bacteria</taxon>
        <taxon>Pseudomonadati</taxon>
        <taxon>Thermodesulfobacteriota</taxon>
        <taxon>Syntrophobacteria</taxon>
        <taxon>Syntrophobacterales</taxon>
        <taxon>Syntrophobacteraceae</taxon>
        <taxon>Desulfacinum</taxon>
    </lineage>
</organism>
<dbReference type="Gene3D" id="1.10.8.10">
    <property type="entry name" value="DNA helicase RuvA subunit, C-terminal domain"/>
    <property type="match status" value="1"/>
</dbReference>
<dbReference type="Proteomes" id="UP000184076">
    <property type="component" value="Unassembled WGS sequence"/>
</dbReference>
<reference evidence="9" key="1">
    <citation type="submission" date="2016-11" db="EMBL/GenBank/DDBJ databases">
        <authorList>
            <person name="Varghese N."/>
            <person name="Submissions S."/>
        </authorList>
    </citation>
    <scope>NUCLEOTIDE SEQUENCE [LARGE SCALE GENOMIC DNA]</scope>
    <source>
        <strain evidence="9">DSM 9756</strain>
    </source>
</reference>
<dbReference type="CDD" id="cd02440">
    <property type="entry name" value="AdoMet_MTases"/>
    <property type="match status" value="1"/>
</dbReference>
<feature type="binding site" evidence="5">
    <location>
        <begin position="192"/>
        <end position="195"/>
    </location>
    <ligand>
        <name>substrate</name>
    </ligand>
</feature>
<comment type="catalytic activity">
    <reaction evidence="4 5">
        <text>L-glutaminyl-[peptide chain release factor] + S-adenosyl-L-methionine = N(5)-methyl-L-glutaminyl-[peptide chain release factor] + S-adenosyl-L-homocysteine + H(+)</text>
        <dbReference type="Rhea" id="RHEA:42896"/>
        <dbReference type="Rhea" id="RHEA-COMP:10271"/>
        <dbReference type="Rhea" id="RHEA-COMP:10272"/>
        <dbReference type="ChEBI" id="CHEBI:15378"/>
        <dbReference type="ChEBI" id="CHEBI:30011"/>
        <dbReference type="ChEBI" id="CHEBI:57856"/>
        <dbReference type="ChEBI" id="CHEBI:59789"/>
        <dbReference type="ChEBI" id="CHEBI:61891"/>
        <dbReference type="EC" id="2.1.1.297"/>
    </reaction>
</comment>
<evidence type="ECO:0000259" key="7">
    <source>
        <dbReference type="Pfam" id="PF17827"/>
    </source>
</evidence>
<comment type="function">
    <text evidence="5">Methylates the class 1 translation termination release factors RF1/PrfA and RF2/PrfB on the glutamine residue of the universally conserved GGQ motif.</text>
</comment>
<keyword evidence="2 5" id="KW-0808">Transferase</keyword>
<dbReference type="InterPro" id="IPR050320">
    <property type="entry name" value="N5-glutamine_MTase"/>
</dbReference>
<comment type="similarity">
    <text evidence="5">Belongs to the protein N5-glutamine methyltransferase family. PrmC subfamily.</text>
</comment>
<dbReference type="GO" id="GO:0032259">
    <property type="term" value="P:methylation"/>
    <property type="evidence" value="ECO:0007669"/>
    <property type="project" value="UniProtKB-KW"/>
</dbReference>
<dbReference type="NCBIfam" id="TIGR00536">
    <property type="entry name" value="hemK_fam"/>
    <property type="match status" value="1"/>
</dbReference>
<comment type="caution">
    <text evidence="5">Lacks conserved residue(s) required for the propagation of feature annotation.</text>
</comment>
<dbReference type="HAMAP" id="MF_02126">
    <property type="entry name" value="RF_methyltr_PrmC"/>
    <property type="match status" value="1"/>
</dbReference>
<dbReference type="AlphaFoldDB" id="A0A1M4WZM6"/>
<gene>
    <name evidence="5" type="primary">prmC</name>
    <name evidence="8" type="ORF">SAMN02745206_00942</name>
</gene>
<evidence type="ECO:0000256" key="3">
    <source>
        <dbReference type="ARBA" id="ARBA00022691"/>
    </source>
</evidence>
<feature type="binding site" evidence="5">
    <location>
        <position position="146"/>
    </location>
    <ligand>
        <name>S-adenosyl-L-methionine</name>
        <dbReference type="ChEBI" id="CHEBI:59789"/>
    </ligand>
</feature>
<evidence type="ECO:0000256" key="1">
    <source>
        <dbReference type="ARBA" id="ARBA00022603"/>
    </source>
</evidence>
<dbReference type="Pfam" id="PF05175">
    <property type="entry name" value="MTS"/>
    <property type="match status" value="1"/>
</dbReference>
<dbReference type="OrthoDB" id="9800643at2"/>
<dbReference type="Gene3D" id="3.40.50.150">
    <property type="entry name" value="Vaccinia Virus protein VP39"/>
    <property type="match status" value="1"/>
</dbReference>
<dbReference type="InterPro" id="IPR029063">
    <property type="entry name" value="SAM-dependent_MTases_sf"/>
</dbReference>
<protein>
    <recommendedName>
        <fullName evidence="5">Release factor glutamine methyltransferase</fullName>
        <shortName evidence="5">RF MTase</shortName>
        <ecNumber evidence="5">2.1.1.297</ecNumber>
    </recommendedName>
    <alternativeName>
        <fullName evidence="5">N5-glutamine methyltransferase PrmC</fullName>
    </alternativeName>
    <alternativeName>
        <fullName evidence="5">Protein-(glutamine-N5) MTase PrmC</fullName>
    </alternativeName>
    <alternativeName>
        <fullName evidence="5">Protein-glutamine N-methyltransferase PrmC</fullName>
    </alternativeName>
</protein>
<dbReference type="SUPFAM" id="SSF53335">
    <property type="entry name" value="S-adenosyl-L-methionine-dependent methyltransferases"/>
    <property type="match status" value="1"/>
</dbReference>
<feature type="domain" description="Methyltransferase small" evidence="6">
    <location>
        <begin position="110"/>
        <end position="205"/>
    </location>
</feature>
<dbReference type="NCBIfam" id="TIGR03534">
    <property type="entry name" value="RF_mod_PrmC"/>
    <property type="match status" value="1"/>
</dbReference>
<keyword evidence="9" id="KW-1185">Reference proteome</keyword>
<evidence type="ECO:0000256" key="2">
    <source>
        <dbReference type="ARBA" id="ARBA00022679"/>
    </source>
</evidence>
<feature type="domain" description="Release factor glutamine methyltransferase N-terminal" evidence="7">
    <location>
        <begin position="10"/>
        <end position="79"/>
    </location>
</feature>